<dbReference type="Proteomes" id="UP000694568">
    <property type="component" value="Unplaced"/>
</dbReference>
<dbReference type="Ensembl" id="ENSSLUT00000027921.1">
    <property type="protein sequence ID" value="ENSSLUP00000027037.1"/>
    <property type="gene ID" value="ENSSLUG00000012279.1"/>
</dbReference>
<reference evidence="2" key="2">
    <citation type="submission" date="2025-09" db="UniProtKB">
        <authorList>
            <consortium name="Ensembl"/>
        </authorList>
    </citation>
    <scope>IDENTIFICATION</scope>
</reference>
<dbReference type="GO" id="GO:0046983">
    <property type="term" value="F:protein dimerization activity"/>
    <property type="evidence" value="ECO:0007669"/>
    <property type="project" value="InterPro"/>
</dbReference>
<dbReference type="SUPFAM" id="SSF53098">
    <property type="entry name" value="Ribonuclease H-like"/>
    <property type="match status" value="1"/>
</dbReference>
<reference evidence="2" key="1">
    <citation type="submission" date="2025-08" db="UniProtKB">
        <authorList>
            <consortium name="Ensembl"/>
        </authorList>
    </citation>
    <scope>IDENTIFICATION</scope>
</reference>
<sequence>MGKKERSIQRAEEDFFFTMSYSKCVCLICKSTIAIPKKGNVERHFRTVHKRYDTDFPPKSELRRRKVKELKSQLSGQQAFFSQLTTKAKTATEASFRVSHVIVKHKKSFQDGEMIKEAFVEAAESLFQDFKNKPDIVSSIKSLQLSRSTVTRRCEAMAEDVTEKLRRDIAACECFSLQLDESTDVSDTDQLCIFIRMVFNDMTAKEELLTVLPMKEHTRGEDIFQSFKNFIEKTQLPVCKLVSITTDGAPAMVGRSNGFIAKCREDDAFPDFLNYHCIIHQQALCAKMLNMKEIMDVATKIACSIRARCLQRRLFRVHLEKADCDHTELLLHTDVRWLSRGKFLQRFRELCPEIKEFFLVSKHAEYNQLNDDQWLLDLLQGKDKTVVNMISSVNAFKRKMQHLCSKLQHYDLANFQNLVSELETQGKACAQLDSGRYTEQIENCLSDFNKRFQDFALLEPVATFMCYPFREDAEVYLLASKIATLFHLNSSGVEDEILTLQADIELKSRAHGQFWNLLTEEKYPNMRKCATSLTALFGSTYLCESAFSHMKIIKSKYRSTMTDDHLEMCLRLAISSYCPDYASLADSIQCKSSE</sequence>
<name>A0A8C9YQ32_SANLU</name>
<dbReference type="Pfam" id="PF05699">
    <property type="entry name" value="Dimer_Tnp_hAT"/>
    <property type="match status" value="1"/>
</dbReference>
<keyword evidence="3" id="KW-1185">Reference proteome</keyword>
<feature type="domain" description="HAT C-terminal dimerisation" evidence="1">
    <location>
        <begin position="512"/>
        <end position="570"/>
    </location>
</feature>
<organism evidence="2 3">
    <name type="scientific">Sander lucioperca</name>
    <name type="common">Pike-perch</name>
    <name type="synonym">Perca lucioperca</name>
    <dbReference type="NCBI Taxonomy" id="283035"/>
    <lineage>
        <taxon>Eukaryota</taxon>
        <taxon>Metazoa</taxon>
        <taxon>Chordata</taxon>
        <taxon>Craniata</taxon>
        <taxon>Vertebrata</taxon>
        <taxon>Euteleostomi</taxon>
        <taxon>Actinopterygii</taxon>
        <taxon>Neopterygii</taxon>
        <taxon>Teleostei</taxon>
        <taxon>Neoteleostei</taxon>
        <taxon>Acanthomorphata</taxon>
        <taxon>Eupercaria</taxon>
        <taxon>Perciformes</taxon>
        <taxon>Percoidei</taxon>
        <taxon>Percidae</taxon>
        <taxon>Luciopercinae</taxon>
        <taxon>Sander</taxon>
    </lineage>
</organism>
<protein>
    <recommendedName>
        <fullName evidence="1">HAT C-terminal dimerisation domain-containing protein</fullName>
    </recommendedName>
</protein>
<dbReference type="PANTHER" id="PTHR45913">
    <property type="entry name" value="EPM2A-INTERACTING PROTEIN 1"/>
    <property type="match status" value="1"/>
</dbReference>
<evidence type="ECO:0000313" key="2">
    <source>
        <dbReference type="Ensembl" id="ENSSLUP00000027037.1"/>
    </source>
</evidence>
<dbReference type="AlphaFoldDB" id="A0A8C9YQ32"/>
<proteinExistence type="predicted"/>
<evidence type="ECO:0000313" key="3">
    <source>
        <dbReference type="Proteomes" id="UP000694568"/>
    </source>
</evidence>
<dbReference type="InterPro" id="IPR012337">
    <property type="entry name" value="RNaseH-like_sf"/>
</dbReference>
<accession>A0A8C9YQ32</accession>
<dbReference type="PANTHER" id="PTHR45913:SF21">
    <property type="entry name" value="DUF4371 DOMAIN-CONTAINING PROTEIN"/>
    <property type="match status" value="1"/>
</dbReference>
<dbReference type="GeneTree" id="ENSGT00950000182812"/>
<dbReference type="InterPro" id="IPR008906">
    <property type="entry name" value="HATC_C_dom"/>
</dbReference>
<evidence type="ECO:0000259" key="1">
    <source>
        <dbReference type="Pfam" id="PF05699"/>
    </source>
</evidence>